<feature type="compositionally biased region" description="Low complexity" evidence="1">
    <location>
        <begin position="241"/>
        <end position="254"/>
    </location>
</feature>
<dbReference type="EMBL" id="FN430381">
    <property type="protein sequence ID" value="CAZ86615.1"/>
    <property type="molecule type" value="Genomic_DNA"/>
</dbReference>
<dbReference type="InterPro" id="IPR055936">
    <property type="entry name" value="DUF7514"/>
</dbReference>
<dbReference type="RefSeq" id="XP_002842424.1">
    <property type="nucleotide sequence ID" value="XM_002842378.1"/>
</dbReference>
<evidence type="ECO:0000256" key="1">
    <source>
        <dbReference type="SAM" id="MobiDB-lite"/>
    </source>
</evidence>
<feature type="region of interest" description="Disordered" evidence="1">
    <location>
        <begin position="237"/>
        <end position="300"/>
    </location>
</feature>
<dbReference type="Gene3D" id="1.10.287.1490">
    <property type="match status" value="1"/>
</dbReference>
<evidence type="ECO:0000313" key="3">
    <source>
        <dbReference type="EMBL" id="CAZ86615.1"/>
    </source>
</evidence>
<dbReference type="PANTHER" id="PTHR39611">
    <property type="entry name" value="HYDROXYPROLINE-RICH GLYCOPROTEIN DZ-HRGP-RELATED"/>
    <property type="match status" value="1"/>
</dbReference>
<dbReference type="Pfam" id="PF24355">
    <property type="entry name" value="DUF7514"/>
    <property type="match status" value="1"/>
</dbReference>
<reference evidence="3 4" key="1">
    <citation type="journal article" date="2010" name="Nature">
        <title>Perigord black truffle genome uncovers evolutionary origins and mechanisms of symbiosis.</title>
        <authorList>
            <person name="Martin F."/>
            <person name="Kohler A."/>
            <person name="Murat C."/>
            <person name="Balestrini R."/>
            <person name="Coutinho P.M."/>
            <person name="Jaillon O."/>
            <person name="Montanini B."/>
            <person name="Morin E."/>
            <person name="Noel B."/>
            <person name="Percudani R."/>
            <person name="Porcel B."/>
            <person name="Rubini A."/>
            <person name="Amicucci A."/>
            <person name="Amselem J."/>
            <person name="Anthouard V."/>
            <person name="Arcioni S."/>
            <person name="Artiguenave F."/>
            <person name="Aury J.M."/>
            <person name="Ballario P."/>
            <person name="Bolchi A."/>
            <person name="Brenna A."/>
            <person name="Brun A."/>
            <person name="Buee M."/>
            <person name="Cantarel B."/>
            <person name="Chevalier G."/>
            <person name="Couloux A."/>
            <person name="Da Silva C."/>
            <person name="Denoeud F."/>
            <person name="Duplessis S."/>
            <person name="Ghignone S."/>
            <person name="Hilselberger B."/>
            <person name="Iotti M."/>
            <person name="Marcais B."/>
            <person name="Mello A."/>
            <person name="Miranda M."/>
            <person name="Pacioni G."/>
            <person name="Quesneville H."/>
            <person name="Riccioni C."/>
            <person name="Ruotolo R."/>
            <person name="Splivallo R."/>
            <person name="Stocchi V."/>
            <person name="Tisserant E."/>
            <person name="Viscomi A.R."/>
            <person name="Zambonelli A."/>
            <person name="Zampieri E."/>
            <person name="Henrissat B."/>
            <person name="Lebrun M.H."/>
            <person name="Paolocci F."/>
            <person name="Bonfante P."/>
            <person name="Ottonello S."/>
            <person name="Wincker P."/>
        </authorList>
    </citation>
    <scope>NUCLEOTIDE SEQUENCE [LARGE SCALE GENOMIC DNA]</scope>
    <source>
        <strain evidence="3 4">Mel28</strain>
    </source>
</reference>
<sequence length="300" mass="33342">MSMYYATLLTYSDRQTKLFSKARTHPSILADLYNKLNCQYLLIPHPIGDGKRRPPLPALTIDGFEHWMLIQVLLNPDEEYQRLTAFLRAQNRVVIDSATQRPVPTTSIPRSALPAAPSDWVVKRYAGLLEKALNSTVGRAEEIEEVPDIEGTRKELAYFKQRSTETQSETHKTQAELVSTRKELGWIKTKLTGAQSEEESTRKRLAERDGEIEWLKKRLAETQAELDSSKNEVEGLRRLNSARSGSVSSVSSAGTPYPTGGGAQGTRPPYPVGATPLSPAGAPAPSQGAPYYRQQYRPST</sequence>
<dbReference type="PANTHER" id="PTHR39611:SF2">
    <property type="entry name" value="HYDROXYPROLINE-RICH GLYCOPROTEIN DZ-HRGP"/>
    <property type="match status" value="1"/>
</dbReference>
<dbReference type="AlphaFoldDB" id="D5GQ22"/>
<gene>
    <name evidence="3" type="ORF">GSTUM_00012159001</name>
</gene>
<evidence type="ECO:0000259" key="2">
    <source>
        <dbReference type="Pfam" id="PF24355"/>
    </source>
</evidence>
<evidence type="ECO:0000313" key="4">
    <source>
        <dbReference type="Proteomes" id="UP000006911"/>
    </source>
</evidence>
<dbReference type="InParanoid" id="D5GQ22"/>
<name>D5GQ22_TUBMM</name>
<dbReference type="Proteomes" id="UP000006911">
    <property type="component" value="Unassembled WGS sequence"/>
</dbReference>
<proteinExistence type="predicted"/>
<protein>
    <submittedName>
        <fullName evidence="3">(Perigord truffle) hypothetical protein</fullName>
    </submittedName>
</protein>
<keyword evidence="4" id="KW-1185">Reference proteome</keyword>
<feature type="domain" description="DUF7514" evidence="2">
    <location>
        <begin position="15"/>
        <end position="126"/>
    </location>
</feature>
<dbReference type="KEGG" id="tml:GSTUM_00012159001"/>
<organism evidence="3 4">
    <name type="scientific">Tuber melanosporum (strain Mel28)</name>
    <name type="common">Perigord black truffle</name>
    <dbReference type="NCBI Taxonomy" id="656061"/>
    <lineage>
        <taxon>Eukaryota</taxon>
        <taxon>Fungi</taxon>
        <taxon>Dikarya</taxon>
        <taxon>Ascomycota</taxon>
        <taxon>Pezizomycotina</taxon>
        <taxon>Pezizomycetes</taxon>
        <taxon>Pezizales</taxon>
        <taxon>Tuberaceae</taxon>
        <taxon>Tuber</taxon>
    </lineage>
</organism>
<dbReference type="GeneID" id="9185195"/>
<dbReference type="HOGENOM" id="CLU_928103_0_0_1"/>
<accession>D5GQ22</accession>
<feature type="compositionally biased region" description="Low complexity" evidence="1">
    <location>
        <begin position="273"/>
        <end position="290"/>
    </location>
</feature>